<gene>
    <name evidence="1" type="ORF">CNEO_42804</name>
</gene>
<dbReference type="EMBL" id="CAKJVE010000004">
    <property type="protein sequence ID" value="CAG9706997.1"/>
    <property type="molecule type" value="Genomic_DNA"/>
</dbReference>
<evidence type="ECO:0000313" key="1">
    <source>
        <dbReference type="EMBL" id="CAG9706997.1"/>
    </source>
</evidence>
<protein>
    <submittedName>
        <fullName evidence="1">Uncharacterized protein</fullName>
    </submittedName>
</protein>
<proteinExistence type="predicted"/>
<dbReference type="AlphaFoldDB" id="A0AA86JHA2"/>
<evidence type="ECO:0000313" key="2">
    <source>
        <dbReference type="Proteomes" id="UP000789738"/>
    </source>
</evidence>
<accession>A0AA86JHA2</accession>
<comment type="caution">
    <text evidence="1">The sequence shown here is derived from an EMBL/GenBank/DDBJ whole genome shotgun (WGS) entry which is preliminary data.</text>
</comment>
<name>A0AA86JHA2_9CLOT</name>
<reference evidence="1" key="1">
    <citation type="submission" date="2021-10" db="EMBL/GenBank/DDBJ databases">
        <authorList>
            <person name="Mesa V."/>
        </authorList>
    </citation>
    <scope>NUCLEOTIDE SEQUENCE</scope>
    <source>
        <strain evidence="1">CC3_PB</strain>
    </source>
</reference>
<organism evidence="1 2">
    <name type="scientific">Clostridium neonatale</name>
    <dbReference type="NCBI Taxonomy" id="137838"/>
    <lineage>
        <taxon>Bacteria</taxon>
        <taxon>Bacillati</taxon>
        <taxon>Bacillota</taxon>
        <taxon>Clostridia</taxon>
        <taxon>Eubacteriales</taxon>
        <taxon>Clostridiaceae</taxon>
        <taxon>Clostridium</taxon>
    </lineage>
</organism>
<sequence>MVGEYEENLNENKNIILRNIEQSKQAGLNKVSAVFAISKRDEVRKNMITDLAAWLITNGYKVSLKEGELKILIIEWD</sequence>
<dbReference type="Proteomes" id="UP000789738">
    <property type="component" value="Unassembled WGS sequence"/>
</dbReference>